<dbReference type="InterPro" id="IPR000836">
    <property type="entry name" value="PRTase_dom"/>
</dbReference>
<evidence type="ECO:0000313" key="2">
    <source>
        <dbReference type="EMBL" id="KDM92329.1"/>
    </source>
</evidence>
<dbReference type="InterPro" id="IPR029057">
    <property type="entry name" value="PRTase-like"/>
</dbReference>
<evidence type="ECO:0000313" key="3">
    <source>
        <dbReference type="Proteomes" id="UP000027192"/>
    </source>
</evidence>
<dbReference type="AlphaFoldDB" id="A0A066RPQ1"/>
<dbReference type="SUPFAM" id="SSF53271">
    <property type="entry name" value="PRTase-like"/>
    <property type="match status" value="1"/>
</dbReference>
<dbReference type="PANTHER" id="PTHR47505:SF1">
    <property type="entry name" value="DNA UTILIZATION PROTEIN YHGH"/>
    <property type="match status" value="1"/>
</dbReference>
<protein>
    <submittedName>
        <fullName evidence="2">Amidophosphoribosyltransferase</fullName>
    </submittedName>
</protein>
<dbReference type="PANTHER" id="PTHR47505">
    <property type="entry name" value="DNA UTILIZATION PROTEIN YHGH"/>
    <property type="match status" value="1"/>
</dbReference>
<dbReference type="EMBL" id="JMIB01000009">
    <property type="protein sequence ID" value="KDM92329.1"/>
    <property type="molecule type" value="Genomic_DNA"/>
</dbReference>
<dbReference type="InterPro" id="IPR051910">
    <property type="entry name" value="ComF/GntX_DNA_util-trans"/>
</dbReference>
<reference evidence="2 3" key="1">
    <citation type="submission" date="2014-04" db="EMBL/GenBank/DDBJ databases">
        <title>Draft genome sequence of Photobacterium halotolerans S2753: a solonamide, ngercheumicin and holomycin producer.</title>
        <authorList>
            <person name="Machado H.R."/>
            <person name="Gram L."/>
        </authorList>
    </citation>
    <scope>NUCLEOTIDE SEQUENCE [LARGE SCALE GENOMIC DNA]</scope>
    <source>
        <strain evidence="2 3">S2753</strain>
    </source>
</reference>
<dbReference type="STRING" id="1654360.EA58_06325"/>
<dbReference type="GO" id="GO:0016757">
    <property type="term" value="F:glycosyltransferase activity"/>
    <property type="evidence" value="ECO:0007669"/>
    <property type="project" value="UniProtKB-KW"/>
</dbReference>
<keyword evidence="3" id="KW-1185">Reference proteome</keyword>
<sequence>MLSPVAVRSIFRWPNQQCALCHLPLRDGDHFWCQPCLTSLPQPPYCHHCGATTPKPVPHCGHCLRQPPPWDRLVRLGEYAFPLNRLIQQYKFQRKFWLSQPLARLLATQITDPAPLLLPVPMHPWRRLIRGFNQSALLADALAALTGGQTDCRAIQRTQWARHQHQLTRQARLQNLRQAFILKKRAWPSHVALVDDVVTTGSTVSVLSQLLRQQHVRRIDVYCLGFTPKQH</sequence>
<evidence type="ECO:0000256" key="1">
    <source>
        <dbReference type="ARBA" id="ARBA00008007"/>
    </source>
</evidence>
<organism evidence="2 3">
    <name type="scientific">Photobacterium galatheae</name>
    <dbReference type="NCBI Taxonomy" id="1654360"/>
    <lineage>
        <taxon>Bacteria</taxon>
        <taxon>Pseudomonadati</taxon>
        <taxon>Pseudomonadota</taxon>
        <taxon>Gammaproteobacteria</taxon>
        <taxon>Vibrionales</taxon>
        <taxon>Vibrionaceae</taxon>
        <taxon>Photobacterium</taxon>
    </lineage>
</organism>
<keyword evidence="2" id="KW-0808">Transferase</keyword>
<accession>A0A066RPQ1</accession>
<dbReference type="Gene3D" id="3.40.50.2020">
    <property type="match status" value="1"/>
</dbReference>
<keyword evidence="2" id="KW-0328">Glycosyltransferase</keyword>
<gene>
    <name evidence="2" type="ORF">EA58_06325</name>
</gene>
<comment type="caution">
    <text evidence="2">The sequence shown here is derived from an EMBL/GenBank/DDBJ whole genome shotgun (WGS) entry which is preliminary data.</text>
</comment>
<dbReference type="CDD" id="cd06223">
    <property type="entry name" value="PRTases_typeI"/>
    <property type="match status" value="1"/>
</dbReference>
<name>A0A066RPQ1_9GAMM</name>
<proteinExistence type="inferred from homology"/>
<comment type="similarity">
    <text evidence="1">Belongs to the ComF/GntX family.</text>
</comment>
<dbReference type="OrthoDB" id="9793412at2"/>
<dbReference type="Proteomes" id="UP000027192">
    <property type="component" value="Unassembled WGS sequence"/>
</dbReference>